<evidence type="ECO:0000256" key="9">
    <source>
        <dbReference type="ARBA" id="ARBA00023002"/>
    </source>
</evidence>
<keyword evidence="8" id="KW-0492">Microsome</keyword>
<dbReference type="GO" id="GO:0004497">
    <property type="term" value="F:monooxygenase activity"/>
    <property type="evidence" value="ECO:0007669"/>
    <property type="project" value="UniProtKB-KW"/>
</dbReference>
<keyword evidence="7" id="KW-0256">Endoplasmic reticulum</keyword>
<dbReference type="EMBL" id="GL452660">
    <property type="protein sequence ID" value="EFN77006.1"/>
    <property type="molecule type" value="Genomic_DNA"/>
</dbReference>
<gene>
    <name evidence="13" type="ORF">EAI_13255</name>
</gene>
<sequence length="124" mass="14812">MYDKYPEAKYISIYDMLDLVIMLRDPKLIKSIVIKHFDVFPSRRISIENDQDPLVSQNLFFLYGDKWRNIWSILSSSFTSSKMKIRFKLISNYAVDFTNFLVQLPPEKRVMEAKDVFKRYTLPT</sequence>
<comment type="cofactor">
    <cofactor evidence="1">
        <name>heme</name>
        <dbReference type="ChEBI" id="CHEBI:30413"/>
    </cofactor>
</comment>
<evidence type="ECO:0000256" key="7">
    <source>
        <dbReference type="ARBA" id="ARBA00022824"/>
    </source>
</evidence>
<dbReference type="InterPro" id="IPR001128">
    <property type="entry name" value="Cyt_P450"/>
</dbReference>
<evidence type="ECO:0000256" key="12">
    <source>
        <dbReference type="ARBA" id="ARBA00023136"/>
    </source>
</evidence>
<protein>
    <submittedName>
        <fullName evidence="13">Cytochrome P450 9e2</fullName>
    </submittedName>
</protein>
<keyword evidence="6" id="KW-0479">Metal-binding</keyword>
<dbReference type="InterPro" id="IPR036396">
    <property type="entry name" value="Cyt_P450_sf"/>
</dbReference>
<comment type="similarity">
    <text evidence="4">Belongs to the cytochrome P450 family.</text>
</comment>
<evidence type="ECO:0000256" key="5">
    <source>
        <dbReference type="ARBA" id="ARBA00022617"/>
    </source>
</evidence>
<proteinExistence type="inferred from homology"/>
<dbReference type="GO" id="GO:0005506">
    <property type="term" value="F:iron ion binding"/>
    <property type="evidence" value="ECO:0007669"/>
    <property type="project" value="InterPro"/>
</dbReference>
<evidence type="ECO:0000256" key="6">
    <source>
        <dbReference type="ARBA" id="ARBA00022723"/>
    </source>
</evidence>
<dbReference type="GO" id="GO:0016705">
    <property type="term" value="F:oxidoreductase activity, acting on paired donors, with incorporation or reduction of molecular oxygen"/>
    <property type="evidence" value="ECO:0007669"/>
    <property type="project" value="InterPro"/>
</dbReference>
<dbReference type="Pfam" id="PF00067">
    <property type="entry name" value="p450"/>
    <property type="match status" value="1"/>
</dbReference>
<keyword evidence="9" id="KW-0560">Oxidoreductase</keyword>
<dbReference type="PANTHER" id="PTHR24292:SF54">
    <property type="entry name" value="CYP9F3-RELATED"/>
    <property type="match status" value="1"/>
</dbReference>
<dbReference type="GO" id="GO:0005789">
    <property type="term" value="C:endoplasmic reticulum membrane"/>
    <property type="evidence" value="ECO:0007669"/>
    <property type="project" value="UniProtKB-SubCell"/>
</dbReference>
<evidence type="ECO:0000256" key="1">
    <source>
        <dbReference type="ARBA" id="ARBA00001971"/>
    </source>
</evidence>
<evidence type="ECO:0000256" key="3">
    <source>
        <dbReference type="ARBA" id="ARBA00004406"/>
    </source>
</evidence>
<evidence type="ECO:0000256" key="8">
    <source>
        <dbReference type="ARBA" id="ARBA00022848"/>
    </source>
</evidence>
<dbReference type="InParanoid" id="E2C4U8"/>
<dbReference type="SUPFAM" id="SSF48264">
    <property type="entry name" value="Cytochrome P450"/>
    <property type="match status" value="1"/>
</dbReference>
<keyword evidence="12" id="KW-0472">Membrane</keyword>
<comment type="subcellular location">
    <subcellularLocation>
        <location evidence="3">Endoplasmic reticulum membrane</location>
        <topology evidence="3">Peripheral membrane protein</topology>
    </subcellularLocation>
    <subcellularLocation>
        <location evidence="2">Microsome membrane</location>
        <topology evidence="2">Peripheral membrane protein</topology>
    </subcellularLocation>
</comment>
<keyword evidence="11" id="KW-0503">Monooxygenase</keyword>
<name>E2C4U8_HARSA</name>
<dbReference type="AlphaFoldDB" id="E2C4U8"/>
<keyword evidence="14" id="KW-1185">Reference proteome</keyword>
<dbReference type="GO" id="GO:0020037">
    <property type="term" value="F:heme binding"/>
    <property type="evidence" value="ECO:0007669"/>
    <property type="project" value="InterPro"/>
</dbReference>
<dbReference type="PANTHER" id="PTHR24292">
    <property type="entry name" value="CYTOCHROME P450"/>
    <property type="match status" value="1"/>
</dbReference>
<evidence type="ECO:0000256" key="4">
    <source>
        <dbReference type="ARBA" id="ARBA00010617"/>
    </source>
</evidence>
<dbReference type="InterPro" id="IPR050476">
    <property type="entry name" value="Insect_CytP450_Detox"/>
</dbReference>
<dbReference type="Proteomes" id="UP000008237">
    <property type="component" value="Unassembled WGS sequence"/>
</dbReference>
<evidence type="ECO:0000256" key="2">
    <source>
        <dbReference type="ARBA" id="ARBA00004174"/>
    </source>
</evidence>
<evidence type="ECO:0000256" key="10">
    <source>
        <dbReference type="ARBA" id="ARBA00023004"/>
    </source>
</evidence>
<reference evidence="13 14" key="1">
    <citation type="journal article" date="2010" name="Science">
        <title>Genomic comparison of the ants Camponotus floridanus and Harpegnathos saltator.</title>
        <authorList>
            <person name="Bonasio R."/>
            <person name="Zhang G."/>
            <person name="Ye C."/>
            <person name="Mutti N.S."/>
            <person name="Fang X."/>
            <person name="Qin N."/>
            <person name="Donahue G."/>
            <person name="Yang P."/>
            <person name="Li Q."/>
            <person name="Li C."/>
            <person name="Zhang P."/>
            <person name="Huang Z."/>
            <person name="Berger S.L."/>
            <person name="Reinberg D."/>
            <person name="Wang J."/>
            <person name="Liebig J."/>
        </authorList>
    </citation>
    <scope>NUCLEOTIDE SEQUENCE [LARGE SCALE GENOMIC DNA]</scope>
    <source>
        <strain evidence="13 14">R22 G/1</strain>
    </source>
</reference>
<keyword evidence="5" id="KW-0349">Heme</keyword>
<accession>E2C4U8</accession>
<organism evidence="14">
    <name type="scientific">Harpegnathos saltator</name>
    <name type="common">Jerdon's jumping ant</name>
    <dbReference type="NCBI Taxonomy" id="610380"/>
    <lineage>
        <taxon>Eukaryota</taxon>
        <taxon>Metazoa</taxon>
        <taxon>Ecdysozoa</taxon>
        <taxon>Arthropoda</taxon>
        <taxon>Hexapoda</taxon>
        <taxon>Insecta</taxon>
        <taxon>Pterygota</taxon>
        <taxon>Neoptera</taxon>
        <taxon>Endopterygota</taxon>
        <taxon>Hymenoptera</taxon>
        <taxon>Apocrita</taxon>
        <taxon>Aculeata</taxon>
        <taxon>Formicoidea</taxon>
        <taxon>Formicidae</taxon>
        <taxon>Ponerinae</taxon>
        <taxon>Ponerini</taxon>
        <taxon>Harpegnathos</taxon>
    </lineage>
</organism>
<evidence type="ECO:0000313" key="13">
    <source>
        <dbReference type="EMBL" id="EFN77006.1"/>
    </source>
</evidence>
<evidence type="ECO:0000313" key="14">
    <source>
        <dbReference type="Proteomes" id="UP000008237"/>
    </source>
</evidence>
<dbReference type="Gene3D" id="1.10.630.10">
    <property type="entry name" value="Cytochrome P450"/>
    <property type="match status" value="1"/>
</dbReference>
<keyword evidence="10" id="KW-0408">Iron</keyword>
<evidence type="ECO:0000256" key="11">
    <source>
        <dbReference type="ARBA" id="ARBA00023033"/>
    </source>
</evidence>